<organism evidence="5 6">
    <name type="scientific">Friedmanniomyces simplex</name>
    <dbReference type="NCBI Taxonomy" id="329884"/>
    <lineage>
        <taxon>Eukaryota</taxon>
        <taxon>Fungi</taxon>
        <taxon>Dikarya</taxon>
        <taxon>Ascomycota</taxon>
        <taxon>Pezizomycotina</taxon>
        <taxon>Dothideomycetes</taxon>
        <taxon>Dothideomycetidae</taxon>
        <taxon>Mycosphaerellales</taxon>
        <taxon>Teratosphaeriaceae</taxon>
        <taxon>Friedmanniomyces</taxon>
    </lineage>
</organism>
<evidence type="ECO:0000256" key="3">
    <source>
        <dbReference type="ARBA" id="ARBA00023122"/>
    </source>
</evidence>
<proteinExistence type="inferred from homology"/>
<reference evidence="5 6" key="1">
    <citation type="submission" date="2017-03" db="EMBL/GenBank/DDBJ databases">
        <title>Genomes of endolithic fungi from Antarctica.</title>
        <authorList>
            <person name="Coleine C."/>
            <person name="Masonjones S."/>
            <person name="Stajich J.E."/>
        </authorList>
    </citation>
    <scope>NUCLEOTIDE SEQUENCE [LARGE SCALE GENOMIC DNA]</scope>
    <source>
        <strain evidence="5 6">CCFEE 5184</strain>
    </source>
</reference>
<feature type="compositionally biased region" description="Low complexity" evidence="4">
    <location>
        <begin position="178"/>
        <end position="188"/>
    </location>
</feature>
<dbReference type="GO" id="GO:0019887">
    <property type="term" value="F:protein kinase regulator activity"/>
    <property type="evidence" value="ECO:0007669"/>
    <property type="project" value="TreeGrafter"/>
</dbReference>
<dbReference type="SUPFAM" id="SSF54631">
    <property type="entry name" value="CBS-domain pair"/>
    <property type="match status" value="1"/>
</dbReference>
<protein>
    <recommendedName>
        <fullName evidence="7">CBS domain-containing protein</fullName>
    </recommendedName>
</protein>
<dbReference type="OrthoDB" id="286637at2759"/>
<feature type="non-terminal residue" evidence="5">
    <location>
        <position position="363"/>
    </location>
</feature>
<feature type="compositionally biased region" description="Low complexity" evidence="4">
    <location>
        <begin position="76"/>
        <end position="89"/>
    </location>
</feature>
<dbReference type="PANTHER" id="PTHR13780:SF35">
    <property type="entry name" value="LD22662P"/>
    <property type="match status" value="1"/>
</dbReference>
<feature type="non-terminal residue" evidence="5">
    <location>
        <position position="1"/>
    </location>
</feature>
<keyword evidence="6" id="KW-1185">Reference proteome</keyword>
<dbReference type="GO" id="GO:0019901">
    <property type="term" value="F:protein kinase binding"/>
    <property type="evidence" value="ECO:0007669"/>
    <property type="project" value="TreeGrafter"/>
</dbReference>
<dbReference type="GO" id="GO:0031588">
    <property type="term" value="C:nucleotide-activated protein kinase complex"/>
    <property type="evidence" value="ECO:0007669"/>
    <property type="project" value="TreeGrafter"/>
</dbReference>
<dbReference type="CDD" id="cd04618">
    <property type="entry name" value="CBS_euAMPK_gamma-like_repeat1"/>
    <property type="match status" value="1"/>
</dbReference>
<sequence length="363" mass="37363">EPEALAAAALTQQPPGHASSLAAAAGEAPSAPAVGEKGREGDDDDDDDDDAGHDSGHSPGSGGGGSRENHGFAIGTTAAATATATATATSVPGTGSAAHRGTTGSSNHEVPAATATATQHPLPHTPTPTTTATSTLSSSGSAPGSGSPAAPNHPPASPEAQPTGAAPPQFVAPSSYLRPVSRAAAAATTPPPPPAAAAVARPPTGGSRPGTRERTQMQMQSPLDREQTEGLRAIRAFLKVRTSYDVLPLSYRLIVFDTSLLVKKSLSILTQQGLVSAPLWDSKTSTFAGLLTTSDYINVVQYYWQNPDALAQVDQFKLNSLRDIERAIGVTPIETVSIHPSRPLYEACRRMLESRARRIPLVD</sequence>
<dbReference type="PANTHER" id="PTHR13780">
    <property type="entry name" value="AMP-ACTIVATED PROTEIN KINASE, GAMMA REGULATORY SUBUNIT"/>
    <property type="match status" value="1"/>
</dbReference>
<comment type="caution">
    <text evidence="5">The sequence shown here is derived from an EMBL/GenBank/DDBJ whole genome shotgun (WGS) entry which is preliminary data.</text>
</comment>
<keyword evidence="2" id="KW-0677">Repeat</keyword>
<dbReference type="GO" id="GO:0005737">
    <property type="term" value="C:cytoplasm"/>
    <property type="evidence" value="ECO:0007669"/>
    <property type="project" value="TreeGrafter"/>
</dbReference>
<evidence type="ECO:0000256" key="1">
    <source>
        <dbReference type="ARBA" id="ARBA00006750"/>
    </source>
</evidence>
<dbReference type="AlphaFoldDB" id="A0A4U0V0M2"/>
<dbReference type="InterPro" id="IPR046342">
    <property type="entry name" value="CBS_dom_sf"/>
</dbReference>
<dbReference type="STRING" id="329884.A0A4U0V0M2"/>
<gene>
    <name evidence="5" type="ORF">B0A55_13414</name>
</gene>
<evidence type="ECO:0000256" key="4">
    <source>
        <dbReference type="SAM" id="MobiDB-lite"/>
    </source>
</evidence>
<dbReference type="GO" id="GO:0016208">
    <property type="term" value="F:AMP binding"/>
    <property type="evidence" value="ECO:0007669"/>
    <property type="project" value="TreeGrafter"/>
</dbReference>
<evidence type="ECO:0000313" key="5">
    <source>
        <dbReference type="EMBL" id="TKA41672.1"/>
    </source>
</evidence>
<dbReference type="InterPro" id="IPR050511">
    <property type="entry name" value="AMPK_gamma/SDS23_families"/>
</dbReference>
<evidence type="ECO:0000256" key="2">
    <source>
        <dbReference type="ARBA" id="ARBA00022737"/>
    </source>
</evidence>
<accession>A0A4U0V0M2</accession>
<dbReference type="GO" id="GO:0005634">
    <property type="term" value="C:nucleus"/>
    <property type="evidence" value="ECO:0007669"/>
    <property type="project" value="TreeGrafter"/>
</dbReference>
<evidence type="ECO:0000313" key="6">
    <source>
        <dbReference type="Proteomes" id="UP000309340"/>
    </source>
</evidence>
<dbReference type="Gene3D" id="3.10.580.10">
    <property type="entry name" value="CBS-domain"/>
    <property type="match status" value="1"/>
</dbReference>
<comment type="similarity">
    <text evidence="1">Belongs to the 5'-AMP-activated protein kinase gamma subunit family.</text>
</comment>
<keyword evidence="3" id="KW-0129">CBS domain</keyword>
<feature type="compositionally biased region" description="Low complexity" evidence="4">
    <location>
        <begin position="111"/>
        <end position="150"/>
    </location>
</feature>
<name>A0A4U0V0M2_9PEZI</name>
<dbReference type="EMBL" id="NAJQ01002535">
    <property type="protein sequence ID" value="TKA41672.1"/>
    <property type="molecule type" value="Genomic_DNA"/>
</dbReference>
<feature type="compositionally biased region" description="Acidic residues" evidence="4">
    <location>
        <begin position="41"/>
        <end position="51"/>
    </location>
</feature>
<feature type="compositionally biased region" description="Low complexity" evidence="4">
    <location>
        <begin position="1"/>
        <end position="35"/>
    </location>
</feature>
<feature type="region of interest" description="Disordered" evidence="4">
    <location>
        <begin position="1"/>
        <end position="226"/>
    </location>
</feature>
<evidence type="ECO:0008006" key="7">
    <source>
        <dbReference type="Google" id="ProtNLM"/>
    </source>
</evidence>
<dbReference type="Proteomes" id="UP000309340">
    <property type="component" value="Unassembled WGS sequence"/>
</dbReference>